<dbReference type="AlphaFoldDB" id="A0A7K0GNL3"/>
<comment type="caution">
    <text evidence="6">The sequence shown here is derived from an EMBL/GenBank/DDBJ whole genome shotgun (WGS) entry which is preliminary data.</text>
</comment>
<keyword evidence="1" id="KW-0547">Nucleotide-binding</keyword>
<dbReference type="SMART" id="SM00885">
    <property type="entry name" value="D5_N"/>
    <property type="match status" value="1"/>
</dbReference>
<dbReference type="Pfam" id="PF09250">
    <property type="entry name" value="Prim-Pol"/>
    <property type="match status" value="1"/>
</dbReference>
<dbReference type="Proteomes" id="UP000463337">
    <property type="component" value="Unassembled WGS sequence"/>
</dbReference>
<evidence type="ECO:0000256" key="2">
    <source>
        <dbReference type="ARBA" id="ARBA00022801"/>
    </source>
</evidence>
<accession>A0A7K0GNL3</accession>
<dbReference type="InterPro" id="IPR006500">
    <property type="entry name" value="Helicase_put_C_phage/plasmid"/>
</dbReference>
<dbReference type="CDD" id="cd04859">
    <property type="entry name" value="Prim_Pol"/>
    <property type="match status" value="1"/>
</dbReference>
<dbReference type="InterPro" id="IPR014818">
    <property type="entry name" value="Phage/plasmid_primase_P4_C"/>
</dbReference>
<gene>
    <name evidence="6" type="ORF">GKD59_22625</name>
</gene>
<feature type="compositionally biased region" description="Basic and acidic residues" evidence="4">
    <location>
        <begin position="628"/>
        <end position="641"/>
    </location>
</feature>
<dbReference type="GO" id="GO:0016787">
    <property type="term" value="F:hydrolase activity"/>
    <property type="evidence" value="ECO:0007669"/>
    <property type="project" value="UniProtKB-KW"/>
</dbReference>
<reference evidence="6 7" key="1">
    <citation type="journal article" date="2019" name="Nat. Med.">
        <title>A library of human gut bacterial isolates paired with longitudinal multiomics data enables mechanistic microbiome research.</title>
        <authorList>
            <person name="Poyet M."/>
            <person name="Groussin M."/>
            <person name="Gibbons S.M."/>
            <person name="Avila-Pacheco J."/>
            <person name="Jiang X."/>
            <person name="Kearney S.M."/>
            <person name="Perrotta A.R."/>
            <person name="Berdy B."/>
            <person name="Zhao S."/>
            <person name="Lieberman T.D."/>
            <person name="Swanson P.K."/>
            <person name="Smith M."/>
            <person name="Roesemann S."/>
            <person name="Alexander J.E."/>
            <person name="Rich S.A."/>
            <person name="Livny J."/>
            <person name="Vlamakis H."/>
            <person name="Clish C."/>
            <person name="Bullock K."/>
            <person name="Deik A."/>
            <person name="Scott J."/>
            <person name="Pierce K.A."/>
            <person name="Xavier R.J."/>
            <person name="Alm E.J."/>
        </authorList>
    </citation>
    <scope>NUCLEOTIDE SEQUENCE [LARGE SCALE GENOMIC DNA]</scope>
    <source>
        <strain evidence="6 7">BIOML-A41</strain>
    </source>
</reference>
<dbReference type="InterPro" id="IPR015330">
    <property type="entry name" value="DNA_primase/pol_bifunc_N"/>
</dbReference>
<organism evidence="6 7">
    <name type="scientific">Parabacteroides distasonis</name>
    <dbReference type="NCBI Taxonomy" id="823"/>
    <lineage>
        <taxon>Bacteria</taxon>
        <taxon>Pseudomonadati</taxon>
        <taxon>Bacteroidota</taxon>
        <taxon>Bacteroidia</taxon>
        <taxon>Bacteroidales</taxon>
        <taxon>Tannerellaceae</taxon>
        <taxon>Parabacteroides</taxon>
    </lineage>
</organism>
<dbReference type="Pfam" id="PF08706">
    <property type="entry name" value="D5_N"/>
    <property type="match status" value="1"/>
</dbReference>
<dbReference type="PANTHER" id="PTHR35372">
    <property type="entry name" value="ATP BINDING PROTEIN-RELATED"/>
    <property type="match status" value="1"/>
</dbReference>
<evidence type="ECO:0000256" key="4">
    <source>
        <dbReference type="SAM" id="MobiDB-lite"/>
    </source>
</evidence>
<dbReference type="NCBIfam" id="TIGR01613">
    <property type="entry name" value="primase_Cterm"/>
    <property type="match status" value="1"/>
</dbReference>
<protein>
    <recommendedName>
        <fullName evidence="5">SF3 helicase domain-containing protein</fullName>
    </recommendedName>
</protein>
<dbReference type="InterPro" id="IPR027417">
    <property type="entry name" value="P-loop_NTPase"/>
</dbReference>
<evidence type="ECO:0000256" key="1">
    <source>
        <dbReference type="ARBA" id="ARBA00022741"/>
    </source>
</evidence>
<keyword evidence="2" id="KW-0378">Hydrolase</keyword>
<dbReference type="GO" id="GO:0005524">
    <property type="term" value="F:ATP binding"/>
    <property type="evidence" value="ECO:0007669"/>
    <property type="project" value="UniProtKB-KW"/>
</dbReference>
<feature type="non-terminal residue" evidence="6">
    <location>
        <position position="641"/>
    </location>
</feature>
<evidence type="ECO:0000313" key="6">
    <source>
        <dbReference type="EMBL" id="MRY60632.1"/>
    </source>
</evidence>
<dbReference type="PROSITE" id="PS51206">
    <property type="entry name" value="SF3_HELICASE_1"/>
    <property type="match status" value="1"/>
</dbReference>
<dbReference type="InterPro" id="IPR014015">
    <property type="entry name" value="Helicase_SF3_DNA-vir"/>
</dbReference>
<feature type="region of interest" description="Disordered" evidence="4">
    <location>
        <begin position="621"/>
        <end position="641"/>
    </location>
</feature>
<dbReference type="PANTHER" id="PTHR35372:SF2">
    <property type="entry name" value="SF3 HELICASE DOMAIN-CONTAINING PROTEIN"/>
    <property type="match status" value="1"/>
</dbReference>
<dbReference type="Gene3D" id="3.40.50.300">
    <property type="entry name" value="P-loop containing nucleotide triphosphate hydrolases"/>
    <property type="match status" value="1"/>
</dbReference>
<evidence type="ECO:0000256" key="3">
    <source>
        <dbReference type="ARBA" id="ARBA00022840"/>
    </source>
</evidence>
<dbReference type="InterPro" id="IPR051620">
    <property type="entry name" value="ORF904-like_C"/>
</dbReference>
<feature type="domain" description="SF3 helicase" evidence="5">
    <location>
        <begin position="466"/>
        <end position="625"/>
    </location>
</feature>
<proteinExistence type="predicted"/>
<dbReference type="SMART" id="SM00943">
    <property type="entry name" value="Prim-Pol"/>
    <property type="match status" value="1"/>
</dbReference>
<evidence type="ECO:0000259" key="5">
    <source>
        <dbReference type="PROSITE" id="PS51206"/>
    </source>
</evidence>
<name>A0A7K0GNL3_PARDI</name>
<keyword evidence="3" id="KW-0067">ATP-binding</keyword>
<dbReference type="EMBL" id="WKLT01000063">
    <property type="protein sequence ID" value="MRY60632.1"/>
    <property type="molecule type" value="Genomic_DNA"/>
</dbReference>
<dbReference type="SUPFAM" id="SSF56747">
    <property type="entry name" value="Prim-pol domain"/>
    <property type="match status" value="1"/>
</dbReference>
<sequence>MTIYVGDDGKRHKVPAVPKGTSWKDWATTDVDTVAKAWAGEHSGRWIGVHAGAAGIVALDVDLEPANGYESLEKAGLEIVETFNYETGGGGRHYVYAAPEGVELTIARGLVYDGKPLDGIDVRSGSGLFVYYGGEVTKRDIAKLAPAPDWLLVTRERPAYNGGQDAAPSADESAFRARLADGKPPKDLRDLIRGVEFPSGGAHDVMLETVTALVSEGVKGRPGIAALMDETRERYVGNHPDRPRDWDNAVQGSVRRLGLPPATLALTKTERREIKRRNKPEAVEKKKKERGREYVAHLVETRDKPADDDLSDDALAERFADAVRDLWANVDGVGLLRYDGKVWRVVDEALLVERARTYLRDVRQDATALAIRRGDKVLESDAKRLGNKGTIAAVARLTAGILLDNSPTLDADPDVLNVQNGVVDLRTGTLRERRPEDYFTKIASVDYVPGARSADWDQALKAVPKKTRSWLQRRLGQALTGRISVDKSVPFLTGGGDNGKSAVLGACRAAAGSYSVTVPEKLLLGSDSEHPTEIMTLRGARLAVFEELPRGGRLNAQRMKLLAGTNELSGRFMRENFVTFSATHTLIGASNHLPVISDVDDAIWERVAPVRFPYKFVSGTPLPGTNQRKGDDGLRDRLAEA</sequence>
<evidence type="ECO:0000313" key="7">
    <source>
        <dbReference type="Proteomes" id="UP000463337"/>
    </source>
</evidence>